<name>A0AAV6ZFK4_ENGPU</name>
<reference evidence="1" key="1">
    <citation type="thesis" date="2020" institute="ProQuest LLC" country="789 East Eisenhower Parkway, Ann Arbor, MI, USA">
        <title>Comparative Genomics and Chromosome Evolution.</title>
        <authorList>
            <person name="Mudd A.B."/>
        </authorList>
    </citation>
    <scope>NUCLEOTIDE SEQUENCE</scope>
    <source>
        <strain evidence="1">237g6f4</strain>
        <tissue evidence="1">Blood</tissue>
    </source>
</reference>
<sequence length="82" mass="9220">MSVDTALYVLKESDGRGEPQLISFTEVRYKEVWAFTSVLGVSDRWAVGSSNPTGSQRWKAPLAPHAWKPLPIIWDLQYITGI</sequence>
<evidence type="ECO:0000313" key="1">
    <source>
        <dbReference type="EMBL" id="KAG8547015.1"/>
    </source>
</evidence>
<organism evidence="1 2">
    <name type="scientific">Engystomops pustulosus</name>
    <name type="common">Tungara frog</name>
    <name type="synonym">Physalaemus pustulosus</name>
    <dbReference type="NCBI Taxonomy" id="76066"/>
    <lineage>
        <taxon>Eukaryota</taxon>
        <taxon>Metazoa</taxon>
        <taxon>Chordata</taxon>
        <taxon>Craniata</taxon>
        <taxon>Vertebrata</taxon>
        <taxon>Euteleostomi</taxon>
        <taxon>Amphibia</taxon>
        <taxon>Batrachia</taxon>
        <taxon>Anura</taxon>
        <taxon>Neobatrachia</taxon>
        <taxon>Hyloidea</taxon>
        <taxon>Leptodactylidae</taxon>
        <taxon>Leiuperinae</taxon>
        <taxon>Engystomops</taxon>
    </lineage>
</organism>
<evidence type="ECO:0000313" key="2">
    <source>
        <dbReference type="Proteomes" id="UP000824782"/>
    </source>
</evidence>
<dbReference type="EMBL" id="WNYA01000867">
    <property type="protein sequence ID" value="KAG8547015.1"/>
    <property type="molecule type" value="Genomic_DNA"/>
</dbReference>
<dbReference type="AlphaFoldDB" id="A0AAV6ZFK4"/>
<protein>
    <submittedName>
        <fullName evidence="1">Uncharacterized protein</fullName>
    </submittedName>
</protein>
<accession>A0AAV6ZFK4</accession>
<dbReference type="Proteomes" id="UP000824782">
    <property type="component" value="Unassembled WGS sequence"/>
</dbReference>
<gene>
    <name evidence="1" type="ORF">GDO81_029335</name>
</gene>
<proteinExistence type="predicted"/>
<comment type="caution">
    <text evidence="1">The sequence shown here is derived from an EMBL/GenBank/DDBJ whole genome shotgun (WGS) entry which is preliminary data.</text>
</comment>
<keyword evidence="2" id="KW-1185">Reference proteome</keyword>